<feature type="compositionally biased region" description="Low complexity" evidence="1">
    <location>
        <begin position="26"/>
        <end position="61"/>
    </location>
</feature>
<name>A0ABT4AQ54_9ACTN</name>
<feature type="region of interest" description="Disordered" evidence="1">
    <location>
        <begin position="26"/>
        <end position="76"/>
    </location>
</feature>
<dbReference type="RefSeq" id="WP_267560083.1">
    <property type="nucleotide sequence ID" value="NZ_JAPNTZ010000001.1"/>
</dbReference>
<keyword evidence="4" id="KW-1185">Reference proteome</keyword>
<evidence type="ECO:0000313" key="3">
    <source>
        <dbReference type="EMBL" id="MCY1136370.1"/>
    </source>
</evidence>
<dbReference type="PROSITE" id="PS51257">
    <property type="entry name" value="PROKAR_LIPOPROTEIN"/>
    <property type="match status" value="1"/>
</dbReference>
<evidence type="ECO:0000256" key="2">
    <source>
        <dbReference type="SAM" id="SignalP"/>
    </source>
</evidence>
<feature type="chain" id="PRO_5045327905" evidence="2">
    <location>
        <begin position="26"/>
        <end position="152"/>
    </location>
</feature>
<gene>
    <name evidence="3" type="ORF">OWR29_00045</name>
</gene>
<organism evidence="3 4">
    <name type="scientific">Paractinoplanes pyxinae</name>
    <dbReference type="NCBI Taxonomy" id="2997416"/>
    <lineage>
        <taxon>Bacteria</taxon>
        <taxon>Bacillati</taxon>
        <taxon>Actinomycetota</taxon>
        <taxon>Actinomycetes</taxon>
        <taxon>Micromonosporales</taxon>
        <taxon>Micromonosporaceae</taxon>
        <taxon>Paractinoplanes</taxon>
    </lineage>
</organism>
<proteinExistence type="predicted"/>
<dbReference type="Proteomes" id="UP001151002">
    <property type="component" value="Unassembled WGS sequence"/>
</dbReference>
<evidence type="ECO:0000256" key="1">
    <source>
        <dbReference type="SAM" id="MobiDB-lite"/>
    </source>
</evidence>
<accession>A0ABT4AQ54</accession>
<keyword evidence="2" id="KW-0732">Signal</keyword>
<dbReference type="EMBL" id="JAPNTZ010000001">
    <property type="protein sequence ID" value="MCY1136370.1"/>
    <property type="molecule type" value="Genomic_DNA"/>
</dbReference>
<comment type="caution">
    <text evidence="3">The sequence shown here is derived from an EMBL/GenBank/DDBJ whole genome shotgun (WGS) entry which is preliminary data.</text>
</comment>
<sequence>MSAPHRLALPAVAVLLGLTACGSTASSAPASASAPSPTPISSAPVSPAPAPTTKAPSPSATRDSLGPEHGSGVCPPAKEFEKLVDLPEGWHFARVKCWKSWATTEPEGPNKGDGIYLFRYASDAGWRYHSQGSGYFCKDLGIHEPAPFCQYP</sequence>
<evidence type="ECO:0000313" key="4">
    <source>
        <dbReference type="Proteomes" id="UP001151002"/>
    </source>
</evidence>
<protein>
    <submittedName>
        <fullName evidence="3">Uncharacterized protein</fullName>
    </submittedName>
</protein>
<reference evidence="3" key="1">
    <citation type="submission" date="2022-11" db="EMBL/GenBank/DDBJ databases">
        <authorList>
            <person name="Somphong A."/>
            <person name="Phongsopitanun W."/>
        </authorList>
    </citation>
    <scope>NUCLEOTIDE SEQUENCE</scope>
    <source>
        <strain evidence="3">Pm04-4</strain>
    </source>
</reference>
<feature type="signal peptide" evidence="2">
    <location>
        <begin position="1"/>
        <end position="25"/>
    </location>
</feature>